<protein>
    <submittedName>
        <fullName evidence="1">Uncharacterized protein</fullName>
    </submittedName>
</protein>
<evidence type="ECO:0000313" key="1">
    <source>
        <dbReference type="EMBL" id="PQO27384.1"/>
    </source>
</evidence>
<name>A0A2S8F622_9BACT</name>
<dbReference type="RefSeq" id="WP_105356074.1">
    <property type="nucleotide sequence ID" value="NZ_PUIA01000057.1"/>
</dbReference>
<comment type="caution">
    <text evidence="1">The sequence shown here is derived from an EMBL/GenBank/DDBJ whole genome shotgun (WGS) entry which is preliminary data.</text>
</comment>
<sequence>MGRKRIPLEAFDPTTLWPIQVFDSFTALAEAGHVRKSVHRCLAGEAQQHHGYGWRHADGASYTDWFLREMTREFPECHNDDRIKVDEMTTEFAEWVRGESVMYGKHLEMPNIHRFREIISRKYTICEAIFSQKPCPYSKDGVSTVRGDVVSGLVWRDPGQIRENIAARMRELSRKMARR</sequence>
<evidence type="ECO:0000313" key="2">
    <source>
        <dbReference type="Proteomes" id="UP000240009"/>
    </source>
</evidence>
<proteinExistence type="predicted"/>
<gene>
    <name evidence="1" type="ORF">C5Y96_17745</name>
</gene>
<dbReference type="AlphaFoldDB" id="A0A2S8F622"/>
<dbReference type="Proteomes" id="UP000240009">
    <property type="component" value="Unassembled WGS sequence"/>
</dbReference>
<reference evidence="1 2" key="1">
    <citation type="submission" date="2018-02" db="EMBL/GenBank/DDBJ databases">
        <title>Comparative genomes isolates from brazilian mangrove.</title>
        <authorList>
            <person name="Araujo J.E."/>
            <person name="Taketani R.G."/>
            <person name="Silva M.C.P."/>
            <person name="Loureco M.V."/>
            <person name="Andreote F.D."/>
        </authorList>
    </citation>
    <scope>NUCLEOTIDE SEQUENCE [LARGE SCALE GENOMIC DNA]</scope>
    <source>
        <strain evidence="1 2">HEX-2 MGV</strain>
    </source>
</reference>
<dbReference type="EMBL" id="PUIA01000057">
    <property type="protein sequence ID" value="PQO27384.1"/>
    <property type="molecule type" value="Genomic_DNA"/>
</dbReference>
<organism evidence="1 2">
    <name type="scientific">Blastopirellula marina</name>
    <dbReference type="NCBI Taxonomy" id="124"/>
    <lineage>
        <taxon>Bacteria</taxon>
        <taxon>Pseudomonadati</taxon>
        <taxon>Planctomycetota</taxon>
        <taxon>Planctomycetia</taxon>
        <taxon>Pirellulales</taxon>
        <taxon>Pirellulaceae</taxon>
        <taxon>Blastopirellula</taxon>
    </lineage>
</organism>
<accession>A0A2S8F622</accession>